<keyword evidence="3" id="KW-1185">Reference proteome</keyword>
<evidence type="ECO:0000259" key="1">
    <source>
        <dbReference type="PROSITE" id="PS51192"/>
    </source>
</evidence>
<dbReference type="Gene3D" id="3.40.50.10810">
    <property type="entry name" value="Tandem AAA-ATPase domain"/>
    <property type="match status" value="1"/>
</dbReference>
<dbReference type="InterPro" id="IPR000330">
    <property type="entry name" value="SNF2_N"/>
</dbReference>
<organism evidence="2 3">
    <name type="scientific">Schistosoma mekongi</name>
    <name type="common">Parasitic worm</name>
    <dbReference type="NCBI Taxonomy" id="38744"/>
    <lineage>
        <taxon>Eukaryota</taxon>
        <taxon>Metazoa</taxon>
        <taxon>Spiralia</taxon>
        <taxon>Lophotrochozoa</taxon>
        <taxon>Platyhelminthes</taxon>
        <taxon>Trematoda</taxon>
        <taxon>Digenea</taxon>
        <taxon>Strigeidida</taxon>
        <taxon>Schistosomatoidea</taxon>
        <taxon>Schistosomatidae</taxon>
        <taxon>Schistosoma</taxon>
    </lineage>
</organism>
<dbReference type="AlphaFoldDB" id="A0AAE2D155"/>
<dbReference type="InterPro" id="IPR027417">
    <property type="entry name" value="P-loop_NTPase"/>
</dbReference>
<reference evidence="2" key="1">
    <citation type="submission" date="2022-04" db="EMBL/GenBank/DDBJ databases">
        <authorList>
            <person name="Xu L."/>
            <person name="Lv Z."/>
        </authorList>
    </citation>
    <scope>NUCLEOTIDE SEQUENCE</scope>
    <source>
        <strain evidence="2">LV_2022a</strain>
    </source>
</reference>
<accession>A0AAE2D155</accession>
<evidence type="ECO:0000313" key="3">
    <source>
        <dbReference type="Proteomes" id="UP001292079"/>
    </source>
</evidence>
<dbReference type="GO" id="GO:0005524">
    <property type="term" value="F:ATP binding"/>
    <property type="evidence" value="ECO:0007669"/>
    <property type="project" value="InterPro"/>
</dbReference>
<protein>
    <recommendedName>
        <fullName evidence="1">Helicase ATP-binding domain-containing protein</fullName>
    </recommendedName>
</protein>
<dbReference type="Proteomes" id="UP001292079">
    <property type="component" value="Unassembled WGS sequence"/>
</dbReference>
<dbReference type="SMART" id="SM00487">
    <property type="entry name" value="DEXDc"/>
    <property type="match status" value="1"/>
</dbReference>
<dbReference type="PROSITE" id="PS51192">
    <property type="entry name" value="HELICASE_ATP_BIND_1"/>
    <property type="match status" value="1"/>
</dbReference>
<comment type="caution">
    <text evidence="2">The sequence shown here is derived from an EMBL/GenBank/DDBJ whole genome shotgun (WGS) entry which is preliminary data.</text>
</comment>
<dbReference type="Pfam" id="PF00176">
    <property type="entry name" value="SNF2-rel_dom"/>
    <property type="match status" value="1"/>
</dbReference>
<dbReference type="PANTHER" id="PTHR10799">
    <property type="entry name" value="SNF2/RAD54 HELICASE FAMILY"/>
    <property type="match status" value="1"/>
</dbReference>
<dbReference type="EMBL" id="JALJAT010000704">
    <property type="protein sequence ID" value="KAK4467246.1"/>
    <property type="molecule type" value="Genomic_DNA"/>
</dbReference>
<gene>
    <name evidence="2" type="ORF">MN116_009051</name>
</gene>
<reference evidence="2" key="2">
    <citation type="journal article" date="2023" name="Infect Dis Poverty">
        <title>Chromosome-scale genome of the human blood fluke Schistosoma mekongi and its implications for public health.</title>
        <authorList>
            <person name="Zhou M."/>
            <person name="Xu L."/>
            <person name="Xu D."/>
            <person name="Chen W."/>
            <person name="Khan J."/>
            <person name="Hu Y."/>
            <person name="Huang H."/>
            <person name="Wei H."/>
            <person name="Zhang Y."/>
            <person name="Chusongsang P."/>
            <person name="Tanasarnprasert K."/>
            <person name="Hu X."/>
            <person name="Limpanont Y."/>
            <person name="Lv Z."/>
        </authorList>
    </citation>
    <scope>NUCLEOTIDE SEQUENCE</scope>
    <source>
        <strain evidence="2">LV_2022a</strain>
    </source>
</reference>
<dbReference type="SUPFAM" id="SSF52540">
    <property type="entry name" value="P-loop containing nucleoside triphosphate hydrolases"/>
    <property type="match status" value="1"/>
</dbReference>
<feature type="domain" description="Helicase ATP-binding" evidence="1">
    <location>
        <begin position="137"/>
        <end position="307"/>
    </location>
</feature>
<proteinExistence type="predicted"/>
<dbReference type="InterPro" id="IPR014001">
    <property type="entry name" value="Helicase_ATP-bd"/>
</dbReference>
<name>A0AAE2D155_SCHME</name>
<evidence type="ECO:0000313" key="2">
    <source>
        <dbReference type="EMBL" id="KAK4467246.1"/>
    </source>
</evidence>
<sequence length="361" mass="41343">MEELTLMPGCSRKTAQAIINMRPFKNTKDLVAQLSGVRHLSSNLYECCKDILEVRSSVIRLLNTCERLTAQIANHAARLLESTIDLPENAVTDHEHDEFGISKTNDSPVQLVTQQPAILNPLRELKPYQLVGLNWLRLLHHEQVNGILADEMGLGKTVQAIAFLASLWESGNRGPHLIICPSSTQDNWQRELSLWCPHLKVLVYQGSAEQRKAIRLKIYESVSQPDFNVLLTSYAVGTSAIEDRALMKRIDFHYGIFDEAHMLKNMTSQRYRNLMNFKVQRRLLLTGTPLQNNLLELVSLLSFVMPEMFLNSTDLLKRIFQIYSVSSTIFTYNNPSVISTYIYLNQVIDVFMNLYLEWRIS</sequence>
<dbReference type="InterPro" id="IPR038718">
    <property type="entry name" value="SNF2-like_sf"/>
</dbReference>